<dbReference type="SUPFAM" id="SSF53955">
    <property type="entry name" value="Lysozyme-like"/>
    <property type="match status" value="1"/>
</dbReference>
<dbReference type="GO" id="GO:0003796">
    <property type="term" value="F:lysozyme activity"/>
    <property type="evidence" value="ECO:0007669"/>
    <property type="project" value="UniProtKB-EC"/>
</dbReference>
<keyword evidence="5" id="KW-1133">Transmembrane helix</keyword>
<dbReference type="GO" id="GO:0042742">
    <property type="term" value="P:defense response to bacterium"/>
    <property type="evidence" value="ECO:0007669"/>
    <property type="project" value="UniProtKB-KW"/>
</dbReference>
<evidence type="ECO:0000256" key="4">
    <source>
        <dbReference type="SAM" id="MobiDB-lite"/>
    </source>
</evidence>
<feature type="transmembrane region" description="Helical" evidence="5">
    <location>
        <begin position="508"/>
        <end position="525"/>
    </location>
</feature>
<dbReference type="AlphaFoldDB" id="A0A1V5ZNN2"/>
<evidence type="ECO:0000256" key="1">
    <source>
        <dbReference type="ARBA" id="ARBA00022529"/>
    </source>
</evidence>
<gene>
    <name evidence="6" type="ORF">BWY04_00684</name>
</gene>
<dbReference type="EC" id="3.2.1.17" evidence="3"/>
<feature type="transmembrane region" description="Helical" evidence="5">
    <location>
        <begin position="545"/>
        <end position="562"/>
    </location>
</feature>
<proteinExistence type="inferred from homology"/>
<reference evidence="6" key="1">
    <citation type="submission" date="2017-02" db="EMBL/GenBank/DDBJ databases">
        <title>Delving into the versatile metabolic prowess of the omnipresent phylum Bacteroidetes.</title>
        <authorList>
            <person name="Nobu M.K."/>
            <person name="Mei R."/>
            <person name="Narihiro T."/>
            <person name="Kuroda K."/>
            <person name="Liu W.-T."/>
        </authorList>
    </citation>
    <scope>NUCLEOTIDE SEQUENCE</scope>
    <source>
        <strain evidence="6">ADurb.Bin160</strain>
    </source>
</reference>
<feature type="transmembrane region" description="Helical" evidence="5">
    <location>
        <begin position="364"/>
        <end position="381"/>
    </location>
</feature>
<dbReference type="GO" id="GO:0031640">
    <property type="term" value="P:killing of cells of another organism"/>
    <property type="evidence" value="ECO:0007669"/>
    <property type="project" value="UniProtKB-KW"/>
</dbReference>
<comment type="similarity">
    <text evidence="3">Belongs to the glycosyl hydrolase 24 family.</text>
</comment>
<keyword evidence="5" id="KW-0812">Transmembrane</keyword>
<protein>
    <recommendedName>
        <fullName evidence="3">Lysozyme</fullName>
        <ecNumber evidence="3">3.2.1.17</ecNumber>
    </recommendedName>
</protein>
<keyword evidence="3" id="KW-0326">Glycosidase</keyword>
<feature type="transmembrane region" description="Helical" evidence="5">
    <location>
        <begin position="642"/>
        <end position="673"/>
    </location>
</feature>
<keyword evidence="5" id="KW-0472">Membrane</keyword>
<dbReference type="InterPro" id="IPR023347">
    <property type="entry name" value="Lysozyme_dom_sf"/>
</dbReference>
<dbReference type="InterPro" id="IPR052619">
    <property type="entry name" value="Phage_lysozyme-like"/>
</dbReference>
<dbReference type="InterPro" id="IPR002196">
    <property type="entry name" value="Glyco_hydro_24"/>
</dbReference>
<evidence type="ECO:0000256" key="2">
    <source>
        <dbReference type="ARBA" id="ARBA00022638"/>
    </source>
</evidence>
<dbReference type="Proteomes" id="UP000485621">
    <property type="component" value="Unassembled WGS sequence"/>
</dbReference>
<evidence type="ECO:0000256" key="5">
    <source>
        <dbReference type="SAM" id="Phobius"/>
    </source>
</evidence>
<dbReference type="Pfam" id="PF00959">
    <property type="entry name" value="Phage_lysozyme"/>
    <property type="match status" value="1"/>
</dbReference>
<dbReference type="GO" id="GO:0016998">
    <property type="term" value="P:cell wall macromolecule catabolic process"/>
    <property type="evidence" value="ECO:0007669"/>
    <property type="project" value="InterPro"/>
</dbReference>
<keyword evidence="2 3" id="KW-0081">Bacteriolytic enzyme</keyword>
<comment type="caution">
    <text evidence="6">The sequence shown here is derived from an EMBL/GenBank/DDBJ whole genome shotgun (WGS) entry which is preliminary data.</text>
</comment>
<dbReference type="EMBL" id="MWDB01000012">
    <property type="protein sequence ID" value="OQB41688.1"/>
    <property type="molecule type" value="Genomic_DNA"/>
</dbReference>
<comment type="catalytic activity">
    <reaction evidence="3">
        <text>Hydrolysis of (1-&gt;4)-beta-linkages between N-acetylmuramic acid and N-acetyl-D-glucosamine residues in a peptidoglycan and between N-acetyl-D-glucosamine residues in chitodextrins.</text>
        <dbReference type="EC" id="3.2.1.17"/>
    </reaction>
</comment>
<dbReference type="GO" id="GO:0009253">
    <property type="term" value="P:peptidoglycan catabolic process"/>
    <property type="evidence" value="ECO:0007669"/>
    <property type="project" value="InterPro"/>
</dbReference>
<dbReference type="Gene3D" id="1.10.530.40">
    <property type="match status" value="1"/>
</dbReference>
<organism evidence="6">
    <name type="scientific">candidate division CPR1 bacterium ADurb.Bin160</name>
    <dbReference type="NCBI Taxonomy" id="1852826"/>
    <lineage>
        <taxon>Bacteria</taxon>
        <taxon>candidate division CPR1</taxon>
    </lineage>
</organism>
<name>A0A1V5ZNN2_9BACT</name>
<dbReference type="InterPro" id="IPR023346">
    <property type="entry name" value="Lysozyme-like_dom_sf"/>
</dbReference>
<evidence type="ECO:0000313" key="6">
    <source>
        <dbReference type="EMBL" id="OQB41688.1"/>
    </source>
</evidence>
<feature type="region of interest" description="Disordered" evidence="4">
    <location>
        <begin position="1"/>
        <end position="24"/>
    </location>
</feature>
<accession>A0A1V5ZNN2</accession>
<sequence>MDEKKLENLIKKSRNKKEDTDTKNSVDNIIKKTNQKIKNKINIGNISSLNKKISDLEKDSSLSGRKIVEKYETKPLLEIQSSIAKIAQKLKETVGFIAEGTKNISIASAKAVHDGIQDYQRVIAEDISVNKQNLLASTLAKASPIFGYFAGKFMESQIFQKAFAKIRLKIVELFSGGWERIRDKVRDLKERKKITKISSSDIPKMQTGGYVKKGGLAKLHPAEVVVPAEKFFKTLDSRFDTEKTKTNVSFFEQLKKYFSPEEKPSNKKTGFIQDFIYGFVEAHRETQKKPMDVTNKTLRALQVTLLGQTSRLREAFHSALIKHPVIRNTLTAVQLFTRAMFAPVKFLFTWRGGYNRYIPRGTNTFSNIAGILVSFFVFSMIKFDRMLLFLQNIAYSIQSTGKRQFGETVDYPPVPGVGRIRRRWMPIVSIGKGVRGLYRLGKRGGAAFMRGIKRVSVAERALKGKETYTTIELLTDIKKYVKKTAHSNEKVKSNLDHMRKKWKSFSDMIFKVFLFAGNVLGKIPFLGPALKNLNLFGRLGKVGRYLGHGLKLLGIVKLLNVLKNLNLASIARGATRFAGPIGAVFASLNIFEDMLEGSLKSRKWFGDQPTTAQSIFSVLAAMVGGTDSGVKGAAKGALKGGAIGMAIGSVVPGIGTIMGGALGAIAGGVMGFVGGENIAKGMSAVWNGVKDIVSSIWDIVTFPFTLLARSWEWIKEQKIIGNLAKTLEDHVKWKIEPFVIGIKKLANIIWDGLDALIEGVLQKLQHVPFIGTKVRRYLEERDSGKIKSIKKDQTLTQAEKIQRIQEIENKRSIWRTAQEIEMEAWSPGTMSSGLDISTKKDTTIGKTKAAEGKSWWERTKSFVASGGSAFTGAAESDVSVTKELPSDFISKLKLMIKHHEGLRLQPYLDSVGKPTIGYGHLIKPGENFSGGITLAKAEQIFDEDFRTHYNEAKRIPGFEKLDPVRQGALIDMVFNMGLKGVLNFKNTLSSLTSGDYKGAYKGILGSKYFSQVGLRGRRIAAMLATGEQGLIDSAAAHGQKLMAKHGATIESTGTITANAGEKIISTLPTGDIKTNETQMGSVDKSKIIESEVSKELSSAEYVSARSKEMYDKLSGQINETSISTKNIVSNYMNNTANAVNQTNNSNQGSGRGQDEDPYVRQILMGEV</sequence>
<evidence type="ECO:0000256" key="3">
    <source>
        <dbReference type="RuleBase" id="RU003788"/>
    </source>
</evidence>
<keyword evidence="1 3" id="KW-0929">Antimicrobial</keyword>
<dbReference type="PANTHER" id="PTHR37406:SF1">
    <property type="entry name" value="T4-TYPE LYSOZYME 1-RELATED"/>
    <property type="match status" value="1"/>
</dbReference>
<keyword evidence="3" id="KW-0378">Hydrolase</keyword>
<dbReference type="PANTHER" id="PTHR37406">
    <property type="entry name" value="T4-TYPE LYSOZYME 1-RELATED"/>
    <property type="match status" value="1"/>
</dbReference>